<proteinExistence type="predicted"/>
<evidence type="ECO:0000313" key="4">
    <source>
        <dbReference type="Proteomes" id="UP000015423"/>
    </source>
</evidence>
<dbReference type="eggNOG" id="COG2356">
    <property type="taxonomic scope" value="Bacteria"/>
</dbReference>
<dbReference type="PATRIC" id="fig|1214242.5.peg.7294"/>
<reference evidence="3 4" key="1">
    <citation type="submission" date="2012-10" db="EMBL/GenBank/DDBJ databases">
        <title>The complete genome sequence of Streptomyces collinus Tu 365.</title>
        <authorList>
            <person name="Ruckert C."/>
            <person name="Szczepanowski R."/>
            <person name="Goesmann A."/>
            <person name="Pross E.K."/>
            <person name="Musiol E.M."/>
            <person name="Blin K."/>
            <person name="Wohlleben W."/>
            <person name="Puhler A."/>
            <person name="Weber T."/>
            <person name="Kalinowski J."/>
        </authorList>
    </citation>
    <scope>NUCLEOTIDE SEQUENCE [LARGE SCALE GENOMIC DNA]</scope>
    <source>
        <strain evidence="4">DSM 40733 / Tue 365</strain>
        <plasmid evidence="3 4">pSCO1</plasmid>
    </source>
</reference>
<dbReference type="EMBL" id="CP006260">
    <property type="protein sequence ID" value="AGS73915.1"/>
    <property type="molecule type" value="Genomic_DNA"/>
</dbReference>
<dbReference type="Pfam" id="PF07510">
    <property type="entry name" value="GmrSD_C"/>
    <property type="match status" value="1"/>
</dbReference>
<sequence>MRFVRTASAAAAVAALLIPAAAHAAPATAFAAHAAPGDTVTVPVRDALAGLPVRDEDRTGYERTKFKHWVDADKDGCNTRAEVLKAEAVIAPEQGAGCKLSGGEWYSPYDDRYIHGPSGLDIDHLVPLAEAWDSGASAWTAAEREAYANDLGDDRALIAVSAASNRSKADQDPTTWLPPAAGYRCQYVTDWIADKTRWALSIDAAEQSALTEELSRCPDVPVTVTAAR</sequence>
<keyword evidence="4" id="KW-1185">Reference proteome</keyword>
<accession>S5W1G9</accession>
<dbReference type="HOGENOM" id="CLU_043034_3_0_11"/>
<feature type="domain" description="GmrSD restriction endonucleases C-terminal" evidence="2">
    <location>
        <begin position="107"/>
        <end position="212"/>
    </location>
</feature>
<geneLocation type="plasmid" evidence="3 4">
    <name>pSCO1</name>
</geneLocation>
<dbReference type="AlphaFoldDB" id="S5W1G9"/>
<feature type="chain" id="PRO_5038352980" evidence="1">
    <location>
        <begin position="25"/>
        <end position="228"/>
    </location>
</feature>
<feature type="signal peptide" evidence="1">
    <location>
        <begin position="1"/>
        <end position="24"/>
    </location>
</feature>
<name>S5W1G9_STRC3</name>
<gene>
    <name evidence="3" type="ORF">B446_35783</name>
</gene>
<dbReference type="InterPro" id="IPR011089">
    <property type="entry name" value="GmrSD_C"/>
</dbReference>
<dbReference type="PANTHER" id="PTHR24094:SF15">
    <property type="entry name" value="AMP-DEPENDENT SYNTHETASE_LIGASE DOMAIN-CONTAINING PROTEIN-RELATED"/>
    <property type="match status" value="1"/>
</dbReference>
<keyword evidence="1" id="KW-0732">Signal</keyword>
<protein>
    <submittedName>
        <fullName evidence="3">Putative secreted protein</fullName>
    </submittedName>
</protein>
<dbReference type="KEGG" id="sci:B446_35783"/>
<dbReference type="Proteomes" id="UP000015423">
    <property type="component" value="Plasmid pSCO1"/>
</dbReference>
<evidence type="ECO:0000313" key="3">
    <source>
        <dbReference type="EMBL" id="AGS73915.1"/>
    </source>
</evidence>
<organism evidence="3 4">
    <name type="scientific">Streptomyces collinus (strain DSM 40733 / Tue 365)</name>
    <dbReference type="NCBI Taxonomy" id="1214242"/>
    <lineage>
        <taxon>Bacteria</taxon>
        <taxon>Bacillati</taxon>
        <taxon>Actinomycetota</taxon>
        <taxon>Actinomycetes</taxon>
        <taxon>Kitasatosporales</taxon>
        <taxon>Streptomycetaceae</taxon>
        <taxon>Streptomyces</taxon>
    </lineage>
</organism>
<evidence type="ECO:0000256" key="1">
    <source>
        <dbReference type="SAM" id="SignalP"/>
    </source>
</evidence>
<evidence type="ECO:0000259" key="2">
    <source>
        <dbReference type="Pfam" id="PF07510"/>
    </source>
</evidence>
<dbReference type="RefSeq" id="WP_020945095.1">
    <property type="nucleotide sequence ID" value="NC_022001.1"/>
</dbReference>
<keyword evidence="3" id="KW-0614">Plasmid</keyword>
<dbReference type="PANTHER" id="PTHR24094">
    <property type="entry name" value="SECRETED PROTEIN"/>
    <property type="match status" value="1"/>
</dbReference>